<evidence type="ECO:0000256" key="8">
    <source>
        <dbReference type="SAM" id="Phobius"/>
    </source>
</evidence>
<keyword evidence="7 8" id="KW-0472">Membrane</keyword>
<evidence type="ECO:0000256" key="6">
    <source>
        <dbReference type="ARBA" id="ARBA00022989"/>
    </source>
</evidence>
<evidence type="ECO:0000256" key="2">
    <source>
        <dbReference type="ARBA" id="ARBA00009494"/>
    </source>
</evidence>
<comment type="similarity">
    <text evidence="2">Belongs to the IgaA family.</text>
</comment>
<evidence type="ECO:0000256" key="5">
    <source>
        <dbReference type="ARBA" id="ARBA00022692"/>
    </source>
</evidence>
<dbReference type="AlphaFoldDB" id="A0A2X2YGG9"/>
<dbReference type="InterPro" id="IPR010771">
    <property type="entry name" value="IgaA"/>
</dbReference>
<comment type="subcellular location">
    <subcellularLocation>
        <location evidence="1">Cell inner membrane</location>
        <topology evidence="1">Multi-pass membrane protein</topology>
    </subcellularLocation>
</comment>
<protein>
    <submittedName>
        <fullName evidence="9">Intracellular growth attenuator protein igaA</fullName>
    </submittedName>
</protein>
<evidence type="ECO:0000256" key="4">
    <source>
        <dbReference type="ARBA" id="ARBA00022519"/>
    </source>
</evidence>
<keyword evidence="3" id="KW-1003">Cell membrane</keyword>
<sequence>MSLYDYPAQEQWGAFQRLAQMLMQTPFSAEGIVTRVYTDANGTQHIGLHRIPDRSGLWRYLGTTLLMLTMLGCAAYNGIQAFRRYQRNRTRMAEIQEYYENCLNPKLIASPGKPHLTAHGMLPCSAYPAKAARIWRQSHLENSHAY</sequence>
<dbReference type="EMBL" id="UAVY01000007">
    <property type="protein sequence ID" value="SQB36989.1"/>
    <property type="molecule type" value="Genomic_DNA"/>
</dbReference>
<evidence type="ECO:0000256" key="7">
    <source>
        <dbReference type="ARBA" id="ARBA00023136"/>
    </source>
</evidence>
<accession>A0A2X2YGG9</accession>
<evidence type="ECO:0000256" key="1">
    <source>
        <dbReference type="ARBA" id="ARBA00004429"/>
    </source>
</evidence>
<dbReference type="Proteomes" id="UP000251584">
    <property type="component" value="Unassembled WGS sequence"/>
</dbReference>
<reference evidence="9" key="1">
    <citation type="submission" date="2018-06" db="EMBL/GenBank/DDBJ databases">
        <authorList>
            <consortium name="Pathogen Informatics"/>
            <person name="Doyle S."/>
        </authorList>
    </citation>
    <scope>NUCLEOTIDE SEQUENCE [LARGE SCALE GENOMIC DNA]</scope>
    <source>
        <strain evidence="9">NCTC10786</strain>
    </source>
</reference>
<keyword evidence="6 8" id="KW-1133">Transmembrane helix</keyword>
<dbReference type="Pfam" id="PF07095">
    <property type="entry name" value="IgaA"/>
    <property type="match status" value="1"/>
</dbReference>
<gene>
    <name evidence="9" type="primary">igaA_1</name>
    <name evidence="9" type="ORF">NCTC10786_03821</name>
</gene>
<evidence type="ECO:0000256" key="3">
    <source>
        <dbReference type="ARBA" id="ARBA00022475"/>
    </source>
</evidence>
<evidence type="ECO:0000313" key="9">
    <source>
        <dbReference type="EMBL" id="SQB36989.1"/>
    </source>
</evidence>
<keyword evidence="5 8" id="KW-0812">Transmembrane</keyword>
<feature type="transmembrane region" description="Helical" evidence="8">
    <location>
        <begin position="57"/>
        <end position="79"/>
    </location>
</feature>
<keyword evidence="4" id="KW-0997">Cell inner membrane</keyword>
<organism evidence="9">
    <name type="scientific">Citrobacter koseri</name>
    <name type="common">Citrobacter diversus</name>
    <dbReference type="NCBI Taxonomy" id="545"/>
    <lineage>
        <taxon>Bacteria</taxon>
        <taxon>Pseudomonadati</taxon>
        <taxon>Pseudomonadota</taxon>
        <taxon>Gammaproteobacteria</taxon>
        <taxon>Enterobacterales</taxon>
        <taxon>Enterobacteriaceae</taxon>
        <taxon>Citrobacter</taxon>
    </lineage>
</organism>
<name>A0A2X2YGG9_CITKO</name>
<dbReference type="GO" id="GO:0005886">
    <property type="term" value="C:plasma membrane"/>
    <property type="evidence" value="ECO:0007669"/>
    <property type="project" value="UniProtKB-SubCell"/>
</dbReference>
<proteinExistence type="inferred from homology"/>